<evidence type="ECO:0000256" key="9">
    <source>
        <dbReference type="SAM" id="Phobius"/>
    </source>
</evidence>
<evidence type="ECO:0000259" key="10">
    <source>
        <dbReference type="Pfam" id="PF01431"/>
    </source>
</evidence>
<evidence type="ECO:0000256" key="6">
    <source>
        <dbReference type="ARBA" id="ARBA00022801"/>
    </source>
</evidence>
<dbReference type="SUPFAM" id="SSF55486">
    <property type="entry name" value="Metalloproteases ('zincins'), catalytic domain"/>
    <property type="match status" value="1"/>
</dbReference>
<evidence type="ECO:0000259" key="11">
    <source>
        <dbReference type="Pfam" id="PF05649"/>
    </source>
</evidence>
<dbReference type="InterPro" id="IPR000718">
    <property type="entry name" value="Peptidase_M13"/>
</dbReference>
<comment type="subcellular location">
    <subcellularLocation>
        <location evidence="2">Cell membrane</location>
        <topology evidence="2">Single-pass type II membrane protein</topology>
    </subcellularLocation>
</comment>
<reference evidence="13" key="1">
    <citation type="submission" date="2023-01" db="EMBL/GenBank/DDBJ databases">
        <title>Key to firefly adult light organ development and bioluminescence: homeobox transcription factors regulate luciferase expression and transportation to peroxisome.</title>
        <authorList>
            <person name="Fu X."/>
        </authorList>
    </citation>
    <scope>NUCLEOTIDE SEQUENCE [LARGE SCALE GENOMIC DNA]</scope>
</reference>
<keyword evidence="5" id="KW-0479">Metal-binding</keyword>
<comment type="caution">
    <text evidence="12">The sequence shown here is derived from an EMBL/GenBank/DDBJ whole genome shotgun (WGS) entry which is preliminary data.</text>
</comment>
<comment type="cofactor">
    <cofactor evidence="1">
        <name>Zn(2+)</name>
        <dbReference type="ChEBI" id="CHEBI:29105"/>
    </cofactor>
</comment>
<dbReference type="AlphaFoldDB" id="A0AAN7PYA1"/>
<evidence type="ECO:0000313" key="13">
    <source>
        <dbReference type="Proteomes" id="UP001353858"/>
    </source>
</evidence>
<evidence type="ECO:0000256" key="2">
    <source>
        <dbReference type="ARBA" id="ARBA00004401"/>
    </source>
</evidence>
<evidence type="ECO:0000256" key="1">
    <source>
        <dbReference type="ARBA" id="ARBA00001947"/>
    </source>
</evidence>
<feature type="transmembrane region" description="Helical" evidence="9">
    <location>
        <begin position="58"/>
        <end position="76"/>
    </location>
</feature>
<keyword evidence="9" id="KW-0812">Transmembrane</keyword>
<dbReference type="GO" id="GO:0046872">
    <property type="term" value="F:metal ion binding"/>
    <property type="evidence" value="ECO:0007669"/>
    <property type="project" value="UniProtKB-KW"/>
</dbReference>
<evidence type="ECO:0008006" key="14">
    <source>
        <dbReference type="Google" id="ProtNLM"/>
    </source>
</evidence>
<evidence type="ECO:0000256" key="4">
    <source>
        <dbReference type="ARBA" id="ARBA00022670"/>
    </source>
</evidence>
<keyword evidence="13" id="KW-1185">Reference proteome</keyword>
<evidence type="ECO:0000256" key="7">
    <source>
        <dbReference type="ARBA" id="ARBA00022833"/>
    </source>
</evidence>
<dbReference type="GO" id="GO:0016485">
    <property type="term" value="P:protein processing"/>
    <property type="evidence" value="ECO:0007669"/>
    <property type="project" value="TreeGrafter"/>
</dbReference>
<comment type="similarity">
    <text evidence="3">Belongs to the peptidase M13 family.</text>
</comment>
<keyword evidence="9" id="KW-1133">Transmembrane helix</keyword>
<sequence length="442" mass="51455">MLIRDLQRQFPEINWLKYIGGIVNMPNIKITEEEVVIVRVPDYFINLMNLIKRTPKRVLANYILAKTVLFIIPYLHQDMRNKEDNYNKVLQGVLDRKSRWKECVNIATTSINLPISSLYVKNYFKNESKARAEDLVYTVKREFIKLLEKVSWLDNITRKHALEKAAAIATYIGYPIELLDDYNINKYYSNIQINFDSYLSAALSINLFNDNLEFEKLHGSFNRSDWSKHSLATEINAYYSLEENSISFPAGILQGTFFDINRPNYMNYGTLGYVIGHEITHGFDDEGRQFDKEGNLNEWWSTKTRDTFKEKAECIIRQYDNYIYKEFNQSLNGVNTQGENIADNAGMKVSYLAYQSWVKENGIEPKLPGLDYSPNQMFWISAAQLWCSKYRKEEMLNAILSDDHAPPKFRIIGSLSNSEYFLKDFKCGANSTMNSETKCGVW</sequence>
<keyword evidence="4" id="KW-0645">Protease</keyword>
<keyword evidence="6" id="KW-0378">Hydrolase</keyword>
<dbReference type="Pfam" id="PF01431">
    <property type="entry name" value="Peptidase_M13"/>
    <property type="match status" value="1"/>
</dbReference>
<dbReference type="InterPro" id="IPR008753">
    <property type="entry name" value="Peptidase_M13_N"/>
</dbReference>
<keyword evidence="9" id="KW-0472">Membrane</keyword>
<feature type="domain" description="Peptidase M13 C-terminal" evidence="10">
    <location>
        <begin position="236"/>
        <end position="440"/>
    </location>
</feature>
<evidence type="ECO:0000313" key="12">
    <source>
        <dbReference type="EMBL" id="KAK4879427.1"/>
    </source>
</evidence>
<evidence type="ECO:0000256" key="5">
    <source>
        <dbReference type="ARBA" id="ARBA00022723"/>
    </source>
</evidence>
<keyword evidence="7" id="KW-0862">Zinc</keyword>
<evidence type="ECO:0000256" key="8">
    <source>
        <dbReference type="ARBA" id="ARBA00023049"/>
    </source>
</evidence>
<dbReference type="Proteomes" id="UP001353858">
    <property type="component" value="Unassembled WGS sequence"/>
</dbReference>
<protein>
    <recommendedName>
        <fullName evidence="14">Neprilysin</fullName>
    </recommendedName>
</protein>
<dbReference type="PROSITE" id="PS51885">
    <property type="entry name" value="NEPRILYSIN"/>
    <property type="match status" value="1"/>
</dbReference>
<keyword evidence="8" id="KW-0482">Metalloprotease</keyword>
<dbReference type="GO" id="GO:0004222">
    <property type="term" value="F:metalloendopeptidase activity"/>
    <property type="evidence" value="ECO:0007669"/>
    <property type="project" value="InterPro"/>
</dbReference>
<dbReference type="InterPro" id="IPR018497">
    <property type="entry name" value="Peptidase_M13_C"/>
</dbReference>
<dbReference type="Pfam" id="PF05649">
    <property type="entry name" value="Peptidase_M13_N"/>
    <property type="match status" value="1"/>
</dbReference>
<feature type="domain" description="Peptidase M13 N-terminal" evidence="11">
    <location>
        <begin position="1"/>
        <end position="175"/>
    </location>
</feature>
<gene>
    <name evidence="12" type="ORF">RN001_007573</name>
</gene>
<dbReference type="PRINTS" id="PR00786">
    <property type="entry name" value="NEPRILYSIN"/>
</dbReference>
<organism evidence="12 13">
    <name type="scientific">Aquatica leii</name>
    <dbReference type="NCBI Taxonomy" id="1421715"/>
    <lineage>
        <taxon>Eukaryota</taxon>
        <taxon>Metazoa</taxon>
        <taxon>Ecdysozoa</taxon>
        <taxon>Arthropoda</taxon>
        <taxon>Hexapoda</taxon>
        <taxon>Insecta</taxon>
        <taxon>Pterygota</taxon>
        <taxon>Neoptera</taxon>
        <taxon>Endopterygota</taxon>
        <taxon>Coleoptera</taxon>
        <taxon>Polyphaga</taxon>
        <taxon>Elateriformia</taxon>
        <taxon>Elateroidea</taxon>
        <taxon>Lampyridae</taxon>
        <taxon>Luciolinae</taxon>
        <taxon>Aquatica</taxon>
    </lineage>
</organism>
<dbReference type="EMBL" id="JARPUR010000003">
    <property type="protein sequence ID" value="KAK4879427.1"/>
    <property type="molecule type" value="Genomic_DNA"/>
</dbReference>
<name>A0AAN7PYA1_9COLE</name>
<dbReference type="PANTHER" id="PTHR11733">
    <property type="entry name" value="ZINC METALLOPROTEASE FAMILY M13 NEPRILYSIN-RELATED"/>
    <property type="match status" value="1"/>
</dbReference>
<dbReference type="CDD" id="cd08662">
    <property type="entry name" value="M13"/>
    <property type="match status" value="1"/>
</dbReference>
<dbReference type="GO" id="GO:0005886">
    <property type="term" value="C:plasma membrane"/>
    <property type="evidence" value="ECO:0007669"/>
    <property type="project" value="UniProtKB-SubCell"/>
</dbReference>
<dbReference type="InterPro" id="IPR024079">
    <property type="entry name" value="MetalloPept_cat_dom_sf"/>
</dbReference>
<proteinExistence type="inferred from homology"/>
<dbReference type="Gene3D" id="3.40.390.10">
    <property type="entry name" value="Collagenase (Catalytic Domain)"/>
    <property type="match status" value="1"/>
</dbReference>
<dbReference type="PANTHER" id="PTHR11733:SF224">
    <property type="entry name" value="NEPRILYSIN-2"/>
    <property type="match status" value="1"/>
</dbReference>
<evidence type="ECO:0000256" key="3">
    <source>
        <dbReference type="ARBA" id="ARBA00007357"/>
    </source>
</evidence>
<accession>A0AAN7PYA1</accession>